<dbReference type="SUPFAM" id="SSF54427">
    <property type="entry name" value="NTF2-like"/>
    <property type="match status" value="1"/>
</dbReference>
<dbReference type="AlphaFoldDB" id="A0A8H6JGP2"/>
<proteinExistence type="predicted"/>
<reference evidence="1 2" key="1">
    <citation type="journal article" date="2020" name="Phytopathology">
        <title>Genome Sequence Resources of Colletotrichum truncatum, C. plurivorum, C. musicola, and C. sojae: Four Species Pathogenic to Soybean (Glycine max).</title>
        <authorList>
            <person name="Rogerio F."/>
            <person name="Boufleur T.R."/>
            <person name="Ciampi-Guillardi M."/>
            <person name="Sukno S.A."/>
            <person name="Thon M.R."/>
            <person name="Massola Junior N.S."/>
            <person name="Baroncelli R."/>
        </authorList>
    </citation>
    <scope>NUCLEOTIDE SEQUENCE [LARGE SCALE GENOMIC DNA]</scope>
    <source>
        <strain evidence="1 2">LFN0009</strain>
    </source>
</reference>
<protein>
    <submittedName>
        <fullName evidence="1">SnoaL-like polyketide cyclase</fullName>
    </submittedName>
</protein>
<dbReference type="InterPro" id="IPR032710">
    <property type="entry name" value="NTF2-like_dom_sf"/>
</dbReference>
<comment type="caution">
    <text evidence="1">The sequence shown here is derived from an EMBL/GenBank/DDBJ whole genome shotgun (WGS) entry which is preliminary data.</text>
</comment>
<keyword evidence="2" id="KW-1185">Reference proteome</keyword>
<gene>
    <name evidence="1" type="ORF">CSOJ01_05314</name>
</gene>
<organism evidence="1 2">
    <name type="scientific">Colletotrichum sojae</name>
    <dbReference type="NCBI Taxonomy" id="2175907"/>
    <lineage>
        <taxon>Eukaryota</taxon>
        <taxon>Fungi</taxon>
        <taxon>Dikarya</taxon>
        <taxon>Ascomycota</taxon>
        <taxon>Pezizomycotina</taxon>
        <taxon>Sordariomycetes</taxon>
        <taxon>Hypocreomycetidae</taxon>
        <taxon>Glomerellales</taxon>
        <taxon>Glomerellaceae</taxon>
        <taxon>Colletotrichum</taxon>
        <taxon>Colletotrichum orchidearum species complex</taxon>
    </lineage>
</organism>
<evidence type="ECO:0000313" key="2">
    <source>
        <dbReference type="Proteomes" id="UP000652219"/>
    </source>
</evidence>
<dbReference type="EMBL" id="WIGN01000066">
    <property type="protein sequence ID" value="KAF6812190.1"/>
    <property type="molecule type" value="Genomic_DNA"/>
</dbReference>
<dbReference type="Gene3D" id="3.10.450.50">
    <property type="match status" value="2"/>
</dbReference>
<accession>A0A8H6JGP2</accession>
<evidence type="ECO:0000313" key="1">
    <source>
        <dbReference type="EMBL" id="KAF6812190.1"/>
    </source>
</evidence>
<sequence>MSSQDVTATFQSFLDLLSAKKWDEAAEALQPKVIYNGKDNTNEELVKHFAEYMEEHNVTHTRMDGIRVHYDGKSIGARQIMRTEDADGKRIESWGLIMVFFENNKISRYYLILHQPHLFPPPSESLAPIPAPKPPLNPMSADELREFYHVYINGYNNGTMPIEIPKRFAEVITLNGEPFDRDLVPSFFEKALLPIIAGLWYTVEEMVIDLEKQQVFVRLALEGVPKNERLRKDETEGGKIKVYEQAMYDFHDGRITGGWAVQGFDMTPP</sequence>
<name>A0A8H6JGP2_9PEZI</name>
<dbReference type="Proteomes" id="UP000652219">
    <property type="component" value="Unassembled WGS sequence"/>
</dbReference>